<reference evidence="3" key="1">
    <citation type="submission" date="2019-08" db="EMBL/GenBank/DDBJ databases">
        <title>Complete Genome Sequence of the Polysaccharide-Degrading Rumen Bacterium Pseudobutyrivibrio xylanivorans MA3014.</title>
        <authorList>
            <person name="Palevich N."/>
            <person name="Maclean P.H."/>
            <person name="Kelly W.J."/>
            <person name="Leahy S.C."/>
            <person name="Rakonjac J."/>
            <person name="Attwood G.T."/>
        </authorList>
    </citation>
    <scope>NUCLEOTIDE SEQUENCE [LARGE SCALE GENOMIC DNA]</scope>
    <source>
        <strain evidence="3">MA3014</strain>
    </source>
</reference>
<organism evidence="2 3">
    <name type="scientific">Pseudobutyrivibrio xylanivorans</name>
    <dbReference type="NCBI Taxonomy" id="185007"/>
    <lineage>
        <taxon>Bacteria</taxon>
        <taxon>Bacillati</taxon>
        <taxon>Bacillota</taxon>
        <taxon>Clostridia</taxon>
        <taxon>Lachnospirales</taxon>
        <taxon>Lachnospiraceae</taxon>
        <taxon>Pseudobutyrivibrio</taxon>
    </lineage>
</organism>
<protein>
    <recommendedName>
        <fullName evidence="4">Class I SAM-dependent methyltransferase</fullName>
    </recommendedName>
</protein>
<sequence length="91" mass="10335">MGNDDSWMNLIDGSEGAVFFASGVFYYFKTENVKAILQKMAKQFSGGVIAFDFCNQRGARMMTKTWLKEAGYINHVPASFLLFYFFTIGMD</sequence>
<dbReference type="Gene3D" id="3.40.50.150">
    <property type="entry name" value="Vaccinia Virus protein VP39"/>
    <property type="match status" value="1"/>
</dbReference>
<proteinExistence type="predicted"/>
<gene>
    <name evidence="2" type="ORF">FXF36_16000</name>
</gene>
<evidence type="ECO:0000313" key="3">
    <source>
        <dbReference type="Proteomes" id="UP000327030"/>
    </source>
</evidence>
<dbReference type="EMBL" id="CP043030">
    <property type="protein sequence ID" value="QFJ56413.1"/>
    <property type="molecule type" value="Genomic_DNA"/>
</dbReference>
<name>A0A5P6VUS5_PSEXY</name>
<dbReference type="Proteomes" id="UP000327030">
    <property type="component" value="Chromosome PxyII"/>
</dbReference>
<dbReference type="RefSeq" id="WP_151626086.1">
    <property type="nucleotide sequence ID" value="NZ_CP043030.1"/>
</dbReference>
<evidence type="ECO:0000313" key="2">
    <source>
        <dbReference type="EMBL" id="QFJ56413.1"/>
    </source>
</evidence>
<feature type="transmembrane region" description="Helical" evidence="1">
    <location>
        <begin position="70"/>
        <end position="90"/>
    </location>
</feature>
<feature type="transmembrane region" description="Helical" evidence="1">
    <location>
        <begin position="6"/>
        <end position="28"/>
    </location>
</feature>
<keyword evidence="1" id="KW-0472">Membrane</keyword>
<dbReference type="InterPro" id="IPR029063">
    <property type="entry name" value="SAM-dependent_MTases_sf"/>
</dbReference>
<dbReference type="OrthoDB" id="9800233at2"/>
<keyword evidence="1" id="KW-1133">Transmembrane helix</keyword>
<keyword evidence="1" id="KW-0812">Transmembrane</keyword>
<accession>A0A5P6VUS5</accession>
<evidence type="ECO:0008006" key="4">
    <source>
        <dbReference type="Google" id="ProtNLM"/>
    </source>
</evidence>
<evidence type="ECO:0000256" key="1">
    <source>
        <dbReference type="SAM" id="Phobius"/>
    </source>
</evidence>
<dbReference type="AlphaFoldDB" id="A0A5P6VUS5"/>
<dbReference type="KEGG" id="pxv:FXF36_16000"/>
<dbReference type="SUPFAM" id="SSF53335">
    <property type="entry name" value="S-adenosyl-L-methionine-dependent methyltransferases"/>
    <property type="match status" value="1"/>
</dbReference>